<feature type="compositionally biased region" description="Basic and acidic residues" evidence="2">
    <location>
        <begin position="389"/>
        <end position="401"/>
    </location>
</feature>
<dbReference type="GO" id="GO:0016604">
    <property type="term" value="C:nuclear body"/>
    <property type="evidence" value="ECO:0007669"/>
    <property type="project" value="TreeGrafter"/>
</dbReference>
<feature type="region of interest" description="Disordered" evidence="2">
    <location>
        <begin position="389"/>
        <end position="412"/>
    </location>
</feature>
<dbReference type="eggNOG" id="KOG3683">
    <property type="taxonomic scope" value="Eukaryota"/>
</dbReference>
<accession>A0A1I7THN9</accession>
<sequence>MREEEFLRLSSWLSSKHFPLKYEWLRICIEYLNHSLGENTYSSEQLAHLVVQQFLQSKLSETLNPVMKIPVNAVKVIIVKKMIFEVTSYVNISSSLYEQLSECTRHNDDLSWFHGGSKVEHDEENREQDTLFQFSDKDSNSRPVFKKHGMMKLSLTDGINTLKAMDTEEVFDEKDLVPGVKLLLVSRVKCRRGVLLLNKSNCLLLGGQIDSLHYDRVKQLSAALNIDLDAEKKRRQESLEKAAASVTRNHKKQLEKKKNASLNQSSLSPFLVRTDRKTGTVTNPPRVPPVQLEPEKPLTSSRPLDSETAEVSDISIEEVLVDHEPIPGKATNKLNQRKEQQAQHVPSTSSTFNLPPSLPTERLSSLEINRKEKPETCVEKPLKLSTLEKLSRNTERKKSTPEEWSFNSSSTFGNSFKTRHVHDFDSKATTTLPVKTVNEFSTSKKRIQSDPSKPTLGDSIMSGEKRKDITEWPWDERKGSEEEEETSAARKRDDSVMQIPKCFMKESSTPRSMKKITEAIPEPSSNDNPDPLLNETIEYEEQEQEDEIVPATPFPPPIERFEYFDREVEDKDDSITECTIDQEGRLECERWGLGERKRRIEVADEEYKYNNYNSLKVRAIDNDYDIIMKNMGNQKQIHDQLSMQDFNGNEYAGPISSSTFIPSSHTQIQTNQPITQPTQNWNFSDLQKNAMNPPLTVKTERIEQCEERRLLPVLKTPNKNSSQDIAVMKNKQSANVQIYKTPFAKRLNSSDSTSDTTSLLFQRMANLQIVPLADALVNRKFWMMSKIVVVMPTICTQLHELKSDGIDWLLQISVTDTSAGNVTCRVATDLLNRIFGFTVQQCKNLFNLNQVEELRMKKIEAEKKLVGFKRLDLLIWIEVSPDSDKLPLIVDVKTISDALNIL</sequence>
<dbReference type="Gene3D" id="1.10.8.1020">
    <property type="entry name" value="RecQ-mediated genome instability protein 1, N-terminal domain"/>
    <property type="match status" value="1"/>
</dbReference>
<keyword evidence="5" id="KW-1185">Reference proteome</keyword>
<evidence type="ECO:0000313" key="6">
    <source>
        <dbReference type="WBParaSite" id="Csp11.Scaffold617.g6027.t1"/>
    </source>
</evidence>
<comment type="similarity">
    <text evidence="1">Belongs to the RMI1 family.</text>
</comment>
<dbReference type="Pfam" id="PF08585">
    <property type="entry name" value="RMI1_N_C"/>
    <property type="match status" value="1"/>
</dbReference>
<evidence type="ECO:0000256" key="1">
    <source>
        <dbReference type="ARBA" id="ARBA00006395"/>
    </source>
</evidence>
<dbReference type="GO" id="GO:0000712">
    <property type="term" value="P:resolution of meiotic recombination intermediates"/>
    <property type="evidence" value="ECO:0007669"/>
    <property type="project" value="TreeGrafter"/>
</dbReference>
<organism evidence="5 6">
    <name type="scientific">Caenorhabditis tropicalis</name>
    <dbReference type="NCBI Taxonomy" id="1561998"/>
    <lineage>
        <taxon>Eukaryota</taxon>
        <taxon>Metazoa</taxon>
        <taxon>Ecdysozoa</taxon>
        <taxon>Nematoda</taxon>
        <taxon>Chromadorea</taxon>
        <taxon>Rhabditida</taxon>
        <taxon>Rhabditina</taxon>
        <taxon>Rhabditomorpha</taxon>
        <taxon>Rhabditoidea</taxon>
        <taxon>Rhabditidae</taxon>
        <taxon>Peloderinae</taxon>
        <taxon>Caenorhabditis</taxon>
    </lineage>
</organism>
<feature type="region of interest" description="Disordered" evidence="2">
    <location>
        <begin position="265"/>
        <end position="310"/>
    </location>
</feature>
<dbReference type="Proteomes" id="UP000095282">
    <property type="component" value="Unplaced"/>
</dbReference>
<dbReference type="InterPro" id="IPR044881">
    <property type="entry name" value="RMI1_N_N_sf"/>
</dbReference>
<dbReference type="AlphaFoldDB" id="A0A1I7THN9"/>
<proteinExistence type="inferred from homology"/>
<dbReference type="PANTHER" id="PTHR14790:SF18">
    <property type="entry name" value="RECQ-MEDIATED GENOME INSTABILITY PROTEIN 1 HOMOLOG"/>
    <property type="match status" value="1"/>
</dbReference>
<feature type="compositionally biased region" description="Polar residues" evidence="2">
    <location>
        <begin position="342"/>
        <end position="354"/>
    </location>
</feature>
<feature type="region of interest" description="Disordered" evidence="2">
    <location>
        <begin position="441"/>
        <end position="493"/>
    </location>
</feature>
<evidence type="ECO:0000256" key="2">
    <source>
        <dbReference type="SAM" id="MobiDB-lite"/>
    </source>
</evidence>
<dbReference type="WBParaSite" id="Csp11.Scaffold617.g6027.t1">
    <property type="protein sequence ID" value="Csp11.Scaffold617.g6027.t1"/>
    <property type="gene ID" value="Csp11.Scaffold617.g6027"/>
</dbReference>
<protein>
    <submittedName>
        <fullName evidence="6">DUF1767 domain-containing protein</fullName>
    </submittedName>
</protein>
<dbReference type="Gene3D" id="2.40.50.770">
    <property type="entry name" value="RecQ-mediated genome instability protein Rmi1, C-terminal domain"/>
    <property type="match status" value="1"/>
</dbReference>
<evidence type="ECO:0000313" key="5">
    <source>
        <dbReference type="Proteomes" id="UP000095282"/>
    </source>
</evidence>
<feature type="compositionally biased region" description="Basic and acidic residues" evidence="2">
    <location>
        <begin position="463"/>
        <end position="480"/>
    </location>
</feature>
<dbReference type="InterPro" id="IPR049363">
    <property type="entry name" value="RMI1_N"/>
</dbReference>
<dbReference type="Pfam" id="PF21000">
    <property type="entry name" value="RMI1_N_N"/>
    <property type="match status" value="1"/>
</dbReference>
<reference evidence="6" key="1">
    <citation type="submission" date="2016-11" db="UniProtKB">
        <authorList>
            <consortium name="WormBaseParasite"/>
        </authorList>
    </citation>
    <scope>IDENTIFICATION</scope>
</reference>
<dbReference type="STRING" id="1561998.A0A1I7THN9"/>
<dbReference type="GO" id="GO:0031422">
    <property type="term" value="C:RecQ family helicase-topoisomerase III complex"/>
    <property type="evidence" value="ECO:0007669"/>
    <property type="project" value="TreeGrafter"/>
</dbReference>
<dbReference type="SMART" id="SM01161">
    <property type="entry name" value="DUF1767"/>
    <property type="match status" value="1"/>
</dbReference>
<dbReference type="PANTHER" id="PTHR14790">
    <property type="entry name" value="RECQ-MEDIATED GENOME INSTABILITY PROTEIN 1 RMI1"/>
    <property type="match status" value="1"/>
</dbReference>
<feature type="region of interest" description="Disordered" evidence="2">
    <location>
        <begin position="327"/>
        <end position="360"/>
    </location>
</feature>
<dbReference type="InterPro" id="IPR042470">
    <property type="entry name" value="RMI1_N_C_sf"/>
</dbReference>
<feature type="domain" description="RMI1 N-terminal" evidence="4">
    <location>
        <begin position="13"/>
        <end position="62"/>
    </location>
</feature>
<evidence type="ECO:0000259" key="4">
    <source>
        <dbReference type="Pfam" id="PF21000"/>
    </source>
</evidence>
<dbReference type="InterPro" id="IPR013894">
    <property type="entry name" value="RMI1_OB"/>
</dbReference>
<evidence type="ECO:0000259" key="3">
    <source>
        <dbReference type="Pfam" id="PF08585"/>
    </source>
</evidence>
<feature type="domain" description="RecQ mediated genome instability protein 1 OB-fold" evidence="3">
    <location>
        <begin position="78"/>
        <end position="218"/>
    </location>
</feature>
<dbReference type="GO" id="GO:0000724">
    <property type="term" value="P:double-strand break repair via homologous recombination"/>
    <property type="evidence" value="ECO:0007669"/>
    <property type="project" value="TreeGrafter"/>
</dbReference>
<name>A0A1I7THN9_9PELO</name>